<dbReference type="Proteomes" id="UP000095282">
    <property type="component" value="Unplaced"/>
</dbReference>
<organism evidence="2 3">
    <name type="scientific">Caenorhabditis tropicalis</name>
    <dbReference type="NCBI Taxonomy" id="1561998"/>
    <lineage>
        <taxon>Eukaryota</taxon>
        <taxon>Metazoa</taxon>
        <taxon>Ecdysozoa</taxon>
        <taxon>Nematoda</taxon>
        <taxon>Chromadorea</taxon>
        <taxon>Rhabditida</taxon>
        <taxon>Rhabditina</taxon>
        <taxon>Rhabditomorpha</taxon>
        <taxon>Rhabditoidea</taxon>
        <taxon>Rhabditidae</taxon>
        <taxon>Peloderinae</taxon>
        <taxon>Caenorhabditis</taxon>
    </lineage>
</organism>
<proteinExistence type="predicted"/>
<evidence type="ECO:0000256" key="1">
    <source>
        <dbReference type="SAM" id="MobiDB-lite"/>
    </source>
</evidence>
<name>A0A1I7U6Y2_9PELO</name>
<dbReference type="AlphaFoldDB" id="A0A1I7U6Y2"/>
<protein>
    <submittedName>
        <fullName evidence="3">NR LBD domain-containing protein</fullName>
    </submittedName>
</protein>
<evidence type="ECO:0000313" key="2">
    <source>
        <dbReference type="Proteomes" id="UP000095282"/>
    </source>
</evidence>
<dbReference type="WBParaSite" id="Csp11.Scaffold629.g15480.t1">
    <property type="protein sequence ID" value="Csp11.Scaffold629.g15480.t1"/>
    <property type="gene ID" value="Csp11.Scaffold629.g15480"/>
</dbReference>
<keyword evidence="2" id="KW-1185">Reference proteome</keyword>
<accession>A0A1I7U6Y2</accession>
<feature type="compositionally biased region" description="Basic and acidic residues" evidence="1">
    <location>
        <begin position="75"/>
        <end position="85"/>
    </location>
</feature>
<reference evidence="3" key="1">
    <citation type="submission" date="2016-11" db="UniProtKB">
        <authorList>
            <consortium name="WormBaseParasite"/>
        </authorList>
    </citation>
    <scope>IDENTIFICATION</scope>
</reference>
<feature type="region of interest" description="Disordered" evidence="1">
    <location>
        <begin position="75"/>
        <end position="95"/>
    </location>
</feature>
<sequence length="95" mass="11413">MQVFQHFQKIPRRIDQYSFKSFIFATERTFFQILSRLVFDAMIQFRSASTSIEIVVFRLKMSELHLLKRWQGEAEASGHPEEQQRNKQFLFPSLL</sequence>
<evidence type="ECO:0000313" key="3">
    <source>
        <dbReference type="WBParaSite" id="Csp11.Scaffold629.g15480.t1"/>
    </source>
</evidence>